<feature type="region of interest" description="Disordered" evidence="1">
    <location>
        <begin position="262"/>
        <end position="295"/>
    </location>
</feature>
<evidence type="ECO:0000256" key="1">
    <source>
        <dbReference type="SAM" id="MobiDB-lite"/>
    </source>
</evidence>
<accession>A0A2K2AH51</accession>
<dbReference type="AlphaFoldDB" id="A0A2K2AH51"/>
<name>A0A2K2AH51_POPTR</name>
<feature type="compositionally biased region" description="Low complexity" evidence="1">
    <location>
        <begin position="268"/>
        <end position="277"/>
    </location>
</feature>
<feature type="region of interest" description="Disordered" evidence="1">
    <location>
        <begin position="114"/>
        <end position="157"/>
    </location>
</feature>
<dbReference type="Proteomes" id="UP000006729">
    <property type="component" value="Chromosome 5"/>
</dbReference>
<feature type="region of interest" description="Disordered" evidence="1">
    <location>
        <begin position="33"/>
        <end position="54"/>
    </location>
</feature>
<dbReference type="InParanoid" id="A0A2K2AH51"/>
<sequence>MAKSKKKSLILRFAQQDYEFLSSRPSSSLALRTLSRPDMQDSQAPSRASTPPRTKMAFTDAVDFSRGARVRAKGRNRGMQSAPPTVHLSISLVSCGRDVDSFASTRTHHFSVDHSVGSGSLGSNPGAENPSPERVGVAAPPPLMKGKAPTGSHKHASPNYPTAPCDLMESDLGVHKDMWQFCLIGCIAGRSHKPKKHSQDAPSRSGCTNPSAKIVVVEKQHIHSEEPQGAPGIDPMSAEVTTTMDERIAVFGCKRTKLAEAGLRDSSVKSSAPPKVVHIFDDPHTAVTDVPPPRR</sequence>
<keyword evidence="3" id="KW-1185">Reference proteome</keyword>
<proteinExistence type="predicted"/>
<evidence type="ECO:0000313" key="3">
    <source>
        <dbReference type="Proteomes" id="UP000006729"/>
    </source>
</evidence>
<feature type="compositionally biased region" description="Polar residues" evidence="1">
    <location>
        <begin position="40"/>
        <end position="52"/>
    </location>
</feature>
<organism evidence="2 3">
    <name type="scientific">Populus trichocarpa</name>
    <name type="common">Western balsam poplar</name>
    <name type="synonym">Populus balsamifera subsp. trichocarpa</name>
    <dbReference type="NCBI Taxonomy" id="3694"/>
    <lineage>
        <taxon>Eukaryota</taxon>
        <taxon>Viridiplantae</taxon>
        <taxon>Streptophyta</taxon>
        <taxon>Embryophyta</taxon>
        <taxon>Tracheophyta</taxon>
        <taxon>Spermatophyta</taxon>
        <taxon>Magnoliopsida</taxon>
        <taxon>eudicotyledons</taxon>
        <taxon>Gunneridae</taxon>
        <taxon>Pentapetalae</taxon>
        <taxon>rosids</taxon>
        <taxon>fabids</taxon>
        <taxon>Malpighiales</taxon>
        <taxon>Salicaceae</taxon>
        <taxon>Saliceae</taxon>
        <taxon>Populus</taxon>
    </lineage>
</organism>
<dbReference type="EMBL" id="CM009294">
    <property type="protein sequence ID" value="PNT36860.1"/>
    <property type="molecule type" value="Genomic_DNA"/>
</dbReference>
<evidence type="ECO:0000313" key="2">
    <source>
        <dbReference type="EMBL" id="PNT36860.1"/>
    </source>
</evidence>
<protein>
    <submittedName>
        <fullName evidence="2">Uncharacterized protein</fullName>
    </submittedName>
</protein>
<gene>
    <name evidence="2" type="ORF">POPTR_005G152700</name>
</gene>
<reference evidence="2 3" key="1">
    <citation type="journal article" date="2006" name="Science">
        <title>The genome of black cottonwood, Populus trichocarpa (Torr. &amp; Gray).</title>
        <authorList>
            <person name="Tuskan G.A."/>
            <person name="Difazio S."/>
            <person name="Jansson S."/>
            <person name="Bohlmann J."/>
            <person name="Grigoriev I."/>
            <person name="Hellsten U."/>
            <person name="Putnam N."/>
            <person name="Ralph S."/>
            <person name="Rombauts S."/>
            <person name="Salamov A."/>
            <person name="Schein J."/>
            <person name="Sterck L."/>
            <person name="Aerts A."/>
            <person name="Bhalerao R.R."/>
            <person name="Bhalerao R.P."/>
            <person name="Blaudez D."/>
            <person name="Boerjan W."/>
            <person name="Brun A."/>
            <person name="Brunner A."/>
            <person name="Busov V."/>
            <person name="Campbell M."/>
            <person name="Carlson J."/>
            <person name="Chalot M."/>
            <person name="Chapman J."/>
            <person name="Chen G.L."/>
            <person name="Cooper D."/>
            <person name="Coutinho P.M."/>
            <person name="Couturier J."/>
            <person name="Covert S."/>
            <person name="Cronk Q."/>
            <person name="Cunningham R."/>
            <person name="Davis J."/>
            <person name="Degroeve S."/>
            <person name="Dejardin A."/>
            <person name="Depamphilis C."/>
            <person name="Detter J."/>
            <person name="Dirks B."/>
            <person name="Dubchak I."/>
            <person name="Duplessis S."/>
            <person name="Ehlting J."/>
            <person name="Ellis B."/>
            <person name="Gendler K."/>
            <person name="Goodstein D."/>
            <person name="Gribskov M."/>
            <person name="Grimwood J."/>
            <person name="Groover A."/>
            <person name="Gunter L."/>
            <person name="Hamberger B."/>
            <person name="Heinze B."/>
            <person name="Helariutta Y."/>
            <person name="Henrissat B."/>
            <person name="Holligan D."/>
            <person name="Holt R."/>
            <person name="Huang W."/>
            <person name="Islam-Faridi N."/>
            <person name="Jones S."/>
            <person name="Jones-Rhoades M."/>
            <person name="Jorgensen R."/>
            <person name="Joshi C."/>
            <person name="Kangasjarvi J."/>
            <person name="Karlsson J."/>
            <person name="Kelleher C."/>
            <person name="Kirkpatrick R."/>
            <person name="Kirst M."/>
            <person name="Kohler A."/>
            <person name="Kalluri U."/>
            <person name="Larimer F."/>
            <person name="Leebens-Mack J."/>
            <person name="Leple J.C."/>
            <person name="Locascio P."/>
            <person name="Lou Y."/>
            <person name="Lucas S."/>
            <person name="Martin F."/>
            <person name="Montanini B."/>
            <person name="Napoli C."/>
            <person name="Nelson D.R."/>
            <person name="Nelson C."/>
            <person name="Nieminen K."/>
            <person name="Nilsson O."/>
            <person name="Pereda V."/>
            <person name="Peter G."/>
            <person name="Philippe R."/>
            <person name="Pilate G."/>
            <person name="Poliakov A."/>
            <person name="Razumovskaya J."/>
            <person name="Richardson P."/>
            <person name="Rinaldi C."/>
            <person name="Ritland K."/>
            <person name="Rouze P."/>
            <person name="Ryaboy D."/>
            <person name="Schmutz J."/>
            <person name="Schrader J."/>
            <person name="Segerman B."/>
            <person name="Shin H."/>
            <person name="Siddiqui A."/>
            <person name="Sterky F."/>
            <person name="Terry A."/>
            <person name="Tsai C.J."/>
            <person name="Uberbacher E."/>
            <person name="Unneberg P."/>
            <person name="Vahala J."/>
            <person name="Wall K."/>
            <person name="Wessler S."/>
            <person name="Yang G."/>
            <person name="Yin T."/>
            <person name="Douglas C."/>
            <person name="Marra M."/>
            <person name="Sandberg G."/>
            <person name="Van de Peer Y."/>
            <person name="Rokhsar D."/>
        </authorList>
    </citation>
    <scope>NUCLEOTIDE SEQUENCE [LARGE SCALE GENOMIC DNA]</scope>
    <source>
        <strain evidence="3">cv. Nisqually</strain>
    </source>
</reference>